<dbReference type="STRING" id="22663.A0A2I0KG51"/>
<feature type="compositionally biased region" description="Basic and acidic residues" evidence="1">
    <location>
        <begin position="79"/>
        <end position="109"/>
    </location>
</feature>
<protein>
    <submittedName>
        <fullName evidence="2">Uncharacterized protein</fullName>
    </submittedName>
</protein>
<feature type="region of interest" description="Disordered" evidence="1">
    <location>
        <begin position="63"/>
        <end position="123"/>
    </location>
</feature>
<evidence type="ECO:0000313" key="3">
    <source>
        <dbReference type="Proteomes" id="UP000233551"/>
    </source>
</evidence>
<sequence length="123" mass="13585">MPMQGQQEPQRPRIGASESGTPIRITKAKTLHGSPKRPETEEHASQILPFTCAYKSLALYPRARVPHRTTGTSSAKQPPRRETGPRQIKDLGDTHDTVIKQAPRSHDDSQAMITIASPQRDLG</sequence>
<gene>
    <name evidence="2" type="ORF">CRG98_012056</name>
</gene>
<proteinExistence type="predicted"/>
<accession>A0A2I0KG51</accession>
<dbReference type="EMBL" id="PGOL01000597">
    <property type="protein sequence ID" value="PKI67472.1"/>
    <property type="molecule type" value="Genomic_DNA"/>
</dbReference>
<feature type="region of interest" description="Disordered" evidence="1">
    <location>
        <begin position="1"/>
        <end position="44"/>
    </location>
</feature>
<dbReference type="Proteomes" id="UP000233551">
    <property type="component" value="Unassembled WGS sequence"/>
</dbReference>
<comment type="caution">
    <text evidence="2">The sequence shown here is derived from an EMBL/GenBank/DDBJ whole genome shotgun (WGS) entry which is preliminary data.</text>
</comment>
<dbReference type="AlphaFoldDB" id="A0A2I0KG51"/>
<reference evidence="2 3" key="1">
    <citation type="submission" date="2017-11" db="EMBL/GenBank/DDBJ databases">
        <title>De-novo sequencing of pomegranate (Punica granatum L.) genome.</title>
        <authorList>
            <person name="Akparov Z."/>
            <person name="Amiraslanov A."/>
            <person name="Hajiyeva S."/>
            <person name="Abbasov M."/>
            <person name="Kaur K."/>
            <person name="Hamwieh A."/>
            <person name="Solovyev V."/>
            <person name="Salamov A."/>
            <person name="Braich B."/>
            <person name="Kosarev P."/>
            <person name="Mahmoud A."/>
            <person name="Hajiyev E."/>
            <person name="Babayeva S."/>
            <person name="Izzatullayeva V."/>
            <person name="Mammadov A."/>
            <person name="Mammadov A."/>
            <person name="Sharifova S."/>
            <person name="Ojaghi J."/>
            <person name="Eynullazada K."/>
            <person name="Bayramov B."/>
            <person name="Abdulazimova A."/>
            <person name="Shahmuradov I."/>
        </authorList>
    </citation>
    <scope>NUCLEOTIDE SEQUENCE [LARGE SCALE GENOMIC DNA]</scope>
    <source>
        <strain evidence="3">cv. AG2017</strain>
        <tissue evidence="2">Leaf</tissue>
    </source>
</reference>
<keyword evidence="3" id="KW-1185">Reference proteome</keyword>
<evidence type="ECO:0000313" key="2">
    <source>
        <dbReference type="EMBL" id="PKI67472.1"/>
    </source>
</evidence>
<name>A0A2I0KG51_PUNGR</name>
<evidence type="ECO:0000256" key="1">
    <source>
        <dbReference type="SAM" id="MobiDB-lite"/>
    </source>
</evidence>
<organism evidence="2 3">
    <name type="scientific">Punica granatum</name>
    <name type="common">Pomegranate</name>
    <dbReference type="NCBI Taxonomy" id="22663"/>
    <lineage>
        <taxon>Eukaryota</taxon>
        <taxon>Viridiplantae</taxon>
        <taxon>Streptophyta</taxon>
        <taxon>Embryophyta</taxon>
        <taxon>Tracheophyta</taxon>
        <taxon>Spermatophyta</taxon>
        <taxon>Magnoliopsida</taxon>
        <taxon>eudicotyledons</taxon>
        <taxon>Gunneridae</taxon>
        <taxon>Pentapetalae</taxon>
        <taxon>rosids</taxon>
        <taxon>malvids</taxon>
        <taxon>Myrtales</taxon>
        <taxon>Lythraceae</taxon>
        <taxon>Punica</taxon>
    </lineage>
</organism>